<dbReference type="OrthoDB" id="9815791at2"/>
<dbReference type="Gene3D" id="3.40.50.1970">
    <property type="match status" value="1"/>
</dbReference>
<evidence type="ECO:0000259" key="6">
    <source>
        <dbReference type="Pfam" id="PF25137"/>
    </source>
</evidence>
<feature type="domain" description="Alcohol dehydrogenase iron-type/glycerol dehydrogenase GldA" evidence="5">
    <location>
        <begin position="13"/>
        <end position="180"/>
    </location>
</feature>
<proteinExistence type="inferred from homology"/>
<dbReference type="GO" id="GO:0004022">
    <property type="term" value="F:alcohol dehydrogenase (NAD+) activity"/>
    <property type="evidence" value="ECO:0007669"/>
    <property type="project" value="TreeGrafter"/>
</dbReference>
<evidence type="ECO:0000313" key="7">
    <source>
        <dbReference type="EMBL" id="OIN14285.1"/>
    </source>
</evidence>
<comment type="cofactor">
    <cofactor evidence="1">
        <name>Fe cation</name>
        <dbReference type="ChEBI" id="CHEBI:24875"/>
    </cofactor>
</comment>
<keyword evidence="3" id="KW-0560">Oxidoreductase</keyword>
<dbReference type="FunFam" id="3.40.50.1970:FF:000003">
    <property type="entry name" value="Alcohol dehydrogenase, iron-containing"/>
    <property type="match status" value="1"/>
</dbReference>
<dbReference type="CDD" id="cd08551">
    <property type="entry name" value="Fe-ADH"/>
    <property type="match status" value="1"/>
</dbReference>
<keyword evidence="4" id="KW-0520">NAD</keyword>
<comment type="similarity">
    <text evidence="2">Belongs to the iron-containing alcohol dehydrogenase family.</text>
</comment>
<evidence type="ECO:0000313" key="8">
    <source>
        <dbReference type="Proteomes" id="UP000243073"/>
    </source>
</evidence>
<dbReference type="Pfam" id="PF00465">
    <property type="entry name" value="Fe-ADH"/>
    <property type="match status" value="1"/>
</dbReference>
<dbReference type="EMBL" id="MDKE01000002">
    <property type="protein sequence ID" value="OIN14285.1"/>
    <property type="molecule type" value="Genomic_DNA"/>
</dbReference>
<dbReference type="InterPro" id="IPR018211">
    <property type="entry name" value="ADH_Fe_CS"/>
</dbReference>
<dbReference type="Pfam" id="PF25137">
    <property type="entry name" value="ADH_Fe_C"/>
    <property type="match status" value="1"/>
</dbReference>
<dbReference type="PANTHER" id="PTHR11496:SF102">
    <property type="entry name" value="ALCOHOL DEHYDROGENASE 4"/>
    <property type="match status" value="1"/>
</dbReference>
<dbReference type="STRING" id="1414654.BFR47_08310"/>
<reference evidence="7 8" key="1">
    <citation type="submission" date="2016-07" db="EMBL/GenBank/DDBJ databases">
        <title>Draft Genome Sequence of Oceanisphaera psychrotolerans, isolated from coastal sediment samples.</title>
        <authorList>
            <person name="Zhuo S."/>
            <person name="Ruan Z."/>
        </authorList>
    </citation>
    <scope>NUCLEOTIDE SEQUENCE [LARGE SCALE GENOMIC DNA]</scope>
    <source>
        <strain evidence="7 8">LAM-WHM-ZC</strain>
    </source>
</reference>
<dbReference type="SUPFAM" id="SSF56796">
    <property type="entry name" value="Dehydroquinate synthase-like"/>
    <property type="match status" value="1"/>
</dbReference>
<dbReference type="Proteomes" id="UP000243073">
    <property type="component" value="Unassembled WGS sequence"/>
</dbReference>
<dbReference type="InterPro" id="IPR001670">
    <property type="entry name" value="ADH_Fe/GldA"/>
</dbReference>
<dbReference type="GO" id="GO:0046872">
    <property type="term" value="F:metal ion binding"/>
    <property type="evidence" value="ECO:0007669"/>
    <property type="project" value="InterPro"/>
</dbReference>
<evidence type="ECO:0000256" key="4">
    <source>
        <dbReference type="ARBA" id="ARBA00023027"/>
    </source>
</evidence>
<dbReference type="InterPro" id="IPR039697">
    <property type="entry name" value="Alcohol_dehydrogenase_Fe"/>
</dbReference>
<dbReference type="RefSeq" id="WP_071471275.1">
    <property type="nucleotide sequence ID" value="NZ_MDKE01000002.1"/>
</dbReference>
<comment type="caution">
    <text evidence="7">The sequence shown here is derived from an EMBL/GenBank/DDBJ whole genome shotgun (WGS) entry which is preliminary data.</text>
</comment>
<name>A0A1J4QH67_9GAMM</name>
<evidence type="ECO:0000259" key="5">
    <source>
        <dbReference type="Pfam" id="PF00465"/>
    </source>
</evidence>
<dbReference type="Gene3D" id="1.20.1090.10">
    <property type="entry name" value="Dehydroquinate synthase-like - alpha domain"/>
    <property type="match status" value="1"/>
</dbReference>
<keyword evidence="8" id="KW-1185">Reference proteome</keyword>
<dbReference type="PANTHER" id="PTHR11496">
    <property type="entry name" value="ALCOHOL DEHYDROGENASE"/>
    <property type="match status" value="1"/>
</dbReference>
<evidence type="ECO:0000256" key="3">
    <source>
        <dbReference type="ARBA" id="ARBA00023002"/>
    </source>
</evidence>
<gene>
    <name evidence="7" type="ORF">BFR47_08310</name>
</gene>
<dbReference type="AlphaFoldDB" id="A0A1J4QH67"/>
<dbReference type="FunFam" id="1.20.1090.10:FF:000001">
    <property type="entry name" value="Aldehyde-alcohol dehydrogenase"/>
    <property type="match status" value="1"/>
</dbReference>
<sequence length="388" mass="42002">MQELKDLTFTMDTQIVFGNLCISKLKEALKNNNFNRALLVSDNGLKESGILDKVTASLSDKNIVIATFIDIAPNPTVANVESAYRFAQDFQPDVIIGVGGGSPLDAAKVLAILMTNDQKVIDLEGIEKYENPPLPLVAIPTTAGTGSEVTVFSVITDSDREYKITIGGRSMAPKWAFVDPDLTLSLPRHITASTGLDALVHAIESYTSTMSSPMSELFSMKAIEIISANLRQAVFNGNNLQARSAMIYGSLLAGIAFNNTRLGNVHAMSHPLSAIYHAPHGIANAVLLPTVMNFNLLACPEKYANIAQLMGEPLDNNLSLTKNAEKSLYAVQKLSADIGIPGDFSDFNVEKDSINIMAKDAMKSGNVLVNPRKTTLEDIINLYQEIIR</sequence>
<evidence type="ECO:0000256" key="2">
    <source>
        <dbReference type="ARBA" id="ARBA00007358"/>
    </source>
</evidence>
<accession>A0A1J4QH67</accession>
<dbReference type="PROSITE" id="PS00913">
    <property type="entry name" value="ADH_IRON_1"/>
    <property type="match status" value="1"/>
</dbReference>
<dbReference type="InterPro" id="IPR056798">
    <property type="entry name" value="ADH_Fe_C"/>
</dbReference>
<organism evidence="7 8">
    <name type="scientific">Oceanisphaera psychrotolerans</name>
    <dbReference type="NCBI Taxonomy" id="1414654"/>
    <lineage>
        <taxon>Bacteria</taxon>
        <taxon>Pseudomonadati</taxon>
        <taxon>Pseudomonadota</taxon>
        <taxon>Gammaproteobacteria</taxon>
        <taxon>Aeromonadales</taxon>
        <taxon>Aeromonadaceae</taxon>
        <taxon>Oceanisphaera</taxon>
    </lineage>
</organism>
<evidence type="ECO:0000256" key="1">
    <source>
        <dbReference type="ARBA" id="ARBA00001962"/>
    </source>
</evidence>
<protein>
    <submittedName>
        <fullName evidence="7">Uncharacterized protein</fullName>
    </submittedName>
</protein>
<feature type="domain" description="Fe-containing alcohol dehydrogenase-like C-terminal" evidence="6">
    <location>
        <begin position="191"/>
        <end position="386"/>
    </location>
</feature>